<comment type="subunit">
    <text evidence="2">Component of the lipopolysaccharide transport and assembly complex. Interacts with LptE and LptA.</text>
</comment>
<dbReference type="FunCoup" id="A0A1B4XJ32">
    <property type="interactions" value="139"/>
</dbReference>
<dbReference type="HAMAP" id="MF_01411">
    <property type="entry name" value="LPS_assembly_LptD"/>
    <property type="match status" value="1"/>
</dbReference>
<keyword evidence="2" id="KW-0472">Membrane</keyword>
<evidence type="ECO:0000256" key="2">
    <source>
        <dbReference type="HAMAP-Rule" id="MF_01411"/>
    </source>
</evidence>
<comment type="function">
    <text evidence="2">Together with LptE, is involved in the assembly of lipopolysaccharide (LPS) at the surface of the outer membrane.</text>
</comment>
<evidence type="ECO:0000259" key="3">
    <source>
        <dbReference type="Pfam" id="PF04453"/>
    </source>
</evidence>
<keyword evidence="2" id="KW-0732">Signal</keyword>
<feature type="domain" description="LptD C-terminal" evidence="3">
    <location>
        <begin position="248"/>
        <end position="606"/>
    </location>
</feature>
<dbReference type="InterPro" id="IPR007543">
    <property type="entry name" value="LptD_C"/>
</dbReference>
<proteinExistence type="inferred from homology"/>
<dbReference type="InParanoid" id="A0A1B4XJ32"/>
<evidence type="ECO:0000256" key="1">
    <source>
        <dbReference type="ARBA" id="ARBA00023237"/>
    </source>
</evidence>
<dbReference type="PANTHER" id="PTHR30189:SF1">
    <property type="entry name" value="LPS-ASSEMBLY PROTEIN LPTD"/>
    <property type="match status" value="1"/>
</dbReference>
<comment type="caution">
    <text evidence="2">Lacks conserved residue(s) required for the propagation of feature annotation.</text>
</comment>
<keyword evidence="1 2" id="KW-0998">Cell outer membrane</keyword>
<dbReference type="InterPro" id="IPR020889">
    <property type="entry name" value="LipoPS_assembly_LptD"/>
</dbReference>
<keyword evidence="5" id="KW-1185">Reference proteome</keyword>
<comment type="subcellular location">
    <subcellularLocation>
        <location evidence="2">Cell outer membrane</location>
    </subcellularLocation>
</comment>
<reference evidence="4 5" key="1">
    <citation type="submission" date="2015-05" db="EMBL/GenBank/DDBJ databases">
        <title>Complete genome sequence of a sulfur-oxidizing gammaproteobacterium strain HA5.</title>
        <authorList>
            <person name="Miura A."/>
            <person name="Kojima H."/>
            <person name="Fukui M."/>
        </authorList>
    </citation>
    <scope>NUCLEOTIDE SEQUENCE [LARGE SCALE GENOMIC DNA]</scope>
    <source>
        <strain evidence="4 5">HA5</strain>
    </source>
</reference>
<dbReference type="GO" id="GO:1990351">
    <property type="term" value="C:transporter complex"/>
    <property type="evidence" value="ECO:0007669"/>
    <property type="project" value="TreeGrafter"/>
</dbReference>
<dbReference type="GO" id="GO:0015920">
    <property type="term" value="P:lipopolysaccharide transport"/>
    <property type="evidence" value="ECO:0007669"/>
    <property type="project" value="InterPro"/>
</dbReference>
<dbReference type="KEGG" id="slim:SCL_2533"/>
<dbReference type="EMBL" id="AP014879">
    <property type="protein sequence ID" value="BAV34810.1"/>
    <property type="molecule type" value="Genomic_DNA"/>
</dbReference>
<sequence length="701" mass="79274">MTENPPAELYARELRLTGEGVSEFTGDVELRRDGQSLSADYLRHDKGSSMIDATGNVTFKDTSGLSYQTQDTHINLGSRTGYSGAGSFRFEDGSARGDAERIDFEGPEFTRFTRVRYTTCAPGQDDWFLKMKELELDTEEDIGTAHHTSINFYGVPVFYLPYLSFPISDERKSGFLIPRLGHASNRGLEIDTPYYINLAPDYDDTLTPQYMSRRGLMLQNEFRYLTPRSHGTLQLETLQNDRLANGDDRAAGIYQHTTAFSPRWSGYVDVRGVSDKQYFDDFRDDLGVTSQTHLPQNAELAYHGPVWNFSARAADYQTIDRSIVPADRPYARLPEFNLSLNRPVESNRLNYSFESELVSFERDASLTGERLNLSPSVSLPLSNSYAFLTPMIGLRHIAYRLSSVPDATPALTRGVFSLDSGLIFERDSRWSERLFTQTFEPRLYYLYVPGKNQDALPNFDTGVPDFSFYNLFRDNRFVGGDRIGDANQITVAATTRFIDQQDGVERARASLGRIYYLADREVNLPAATSGTDASDIVAEFTATLASHWHVRSSAQWNREDNYTQKYGYYLQYNPAKDRIVNLGRRYSRGELEQTDISAEWPFAARWTFRGRSLYSQESNRNLESYAGVQYNACCWALRLMARRRLEVDALNSNTATEQFSIMVQLELTGLSRLGHMPGSPLSESVFSFASPMAAPRASGAP</sequence>
<dbReference type="PANTHER" id="PTHR30189">
    <property type="entry name" value="LPS-ASSEMBLY PROTEIN"/>
    <property type="match status" value="1"/>
</dbReference>
<dbReference type="Proteomes" id="UP000243180">
    <property type="component" value="Chromosome"/>
</dbReference>
<comment type="similarity">
    <text evidence="2">Belongs to the LptD family.</text>
</comment>
<protein>
    <recommendedName>
        <fullName evidence="2">LPS-assembly protein LptD</fullName>
    </recommendedName>
</protein>
<dbReference type="AlphaFoldDB" id="A0A1B4XJ32"/>
<dbReference type="Pfam" id="PF04453">
    <property type="entry name" value="LptD"/>
    <property type="match status" value="1"/>
</dbReference>
<gene>
    <name evidence="2" type="primary">lptD</name>
    <name evidence="4" type="ORF">SCL_2533</name>
</gene>
<evidence type="ECO:0000313" key="4">
    <source>
        <dbReference type="EMBL" id="BAV34810.1"/>
    </source>
</evidence>
<dbReference type="GO" id="GO:0009279">
    <property type="term" value="C:cell outer membrane"/>
    <property type="evidence" value="ECO:0007669"/>
    <property type="project" value="UniProtKB-SubCell"/>
</dbReference>
<evidence type="ECO:0000313" key="5">
    <source>
        <dbReference type="Proteomes" id="UP000243180"/>
    </source>
</evidence>
<accession>A0A1B4XJ32</accession>
<organism evidence="4 5">
    <name type="scientific">Sulfuricaulis limicola</name>
    <dbReference type="NCBI Taxonomy" id="1620215"/>
    <lineage>
        <taxon>Bacteria</taxon>
        <taxon>Pseudomonadati</taxon>
        <taxon>Pseudomonadota</taxon>
        <taxon>Gammaproteobacteria</taxon>
        <taxon>Acidiferrobacterales</taxon>
        <taxon>Acidiferrobacteraceae</taxon>
        <taxon>Sulfuricaulis</taxon>
    </lineage>
</organism>
<dbReference type="InterPro" id="IPR050218">
    <property type="entry name" value="LptD"/>
</dbReference>
<dbReference type="GO" id="GO:0043165">
    <property type="term" value="P:Gram-negative-bacterium-type cell outer membrane assembly"/>
    <property type="evidence" value="ECO:0007669"/>
    <property type="project" value="UniProtKB-UniRule"/>
</dbReference>
<name>A0A1B4XJ32_9GAMM</name>